<sequence length="367" mass="40472">MQTFTINTPKGKREIGGNNPCFIIAEMSANHGGVYEKAVDIVKAAAAAGADAIKLQTYTADGMTIDSRKEYFQVGGGGNPDSWTGETLYSIYQKAYTPREWHAPLQKIAEELDLVFFSTPFDSTAVDFLETLDVPLYKVASYEVTDIPLLKRIAQTGKPVIMSTGFASEQEIKLAVDTLRQHGASDIGIFHCVTAYSGDPQPEDTNMATMLDIAKQFDVVVGFSDNNAGSEIPLQAAIMGASMIEKHVVADSDDKTFDANFSVGPAEFTQFVRDVRRAEKIKGKVNYGIQSKPEEHNIRYRKSIFVTRDIKKGDIFTPDTIRVIRPNFGLQPRYYEEVLGKAAAEDIESGTPLAWRQIIGMEGRSDL</sequence>
<dbReference type="NCBIfam" id="TIGR03586">
    <property type="entry name" value="PseI"/>
    <property type="match status" value="1"/>
</dbReference>
<dbReference type="PROSITE" id="PS50844">
    <property type="entry name" value="AFP_LIKE"/>
    <property type="match status" value="1"/>
</dbReference>
<evidence type="ECO:0000313" key="3">
    <source>
        <dbReference type="Proteomes" id="UP000230154"/>
    </source>
</evidence>
<dbReference type="Proteomes" id="UP000230154">
    <property type="component" value="Unassembled WGS sequence"/>
</dbReference>
<comment type="caution">
    <text evidence="2">The sequence shown here is derived from an EMBL/GenBank/DDBJ whole genome shotgun (WGS) entry which is preliminary data.</text>
</comment>
<dbReference type="InterPro" id="IPR057736">
    <property type="entry name" value="SAF_PseI/NeuA/NeuB"/>
</dbReference>
<dbReference type="PANTHER" id="PTHR42966:SF2">
    <property type="entry name" value="PSEUDAMINIC ACID SYNTHASE"/>
    <property type="match status" value="1"/>
</dbReference>
<proteinExistence type="predicted"/>
<dbReference type="SUPFAM" id="SSF51569">
    <property type="entry name" value="Aldolase"/>
    <property type="match status" value="1"/>
</dbReference>
<dbReference type="Gene3D" id="3.20.20.70">
    <property type="entry name" value="Aldolase class I"/>
    <property type="match status" value="1"/>
</dbReference>
<dbReference type="PANTHER" id="PTHR42966">
    <property type="entry name" value="N-ACETYLNEURAMINATE SYNTHASE"/>
    <property type="match status" value="1"/>
</dbReference>
<dbReference type="SUPFAM" id="SSF51269">
    <property type="entry name" value="AFP III-like domain"/>
    <property type="match status" value="1"/>
</dbReference>
<gene>
    <name evidence="2" type="primary">pseI</name>
    <name evidence="2" type="ORF">COU35_03890</name>
</gene>
<dbReference type="AlphaFoldDB" id="A0A2H0TPU4"/>
<reference evidence="3" key="1">
    <citation type="submission" date="2017-09" db="EMBL/GenBank/DDBJ databases">
        <title>Depth-based differentiation of microbial function through sediment-hosted aquifers and enrichment of novel symbionts in the deep terrestrial subsurface.</title>
        <authorList>
            <person name="Probst A.J."/>
            <person name="Ladd B."/>
            <person name="Jarett J.K."/>
            <person name="Geller-Mcgrath D.E."/>
            <person name="Sieber C.M.K."/>
            <person name="Emerson J.B."/>
            <person name="Anantharaman K."/>
            <person name="Thomas B.C."/>
            <person name="Malmstrom R."/>
            <person name="Stieglmeier M."/>
            <person name="Klingl A."/>
            <person name="Woyke T."/>
            <person name="Ryan C.M."/>
            <person name="Banfield J.F."/>
        </authorList>
    </citation>
    <scope>NUCLEOTIDE SEQUENCE [LARGE SCALE GENOMIC DNA]</scope>
</reference>
<feature type="domain" description="AFP-like" evidence="1">
    <location>
        <begin position="303"/>
        <end position="361"/>
    </location>
</feature>
<dbReference type="InterPro" id="IPR036732">
    <property type="entry name" value="AFP_Neu5c_C_sf"/>
</dbReference>
<dbReference type="InterPro" id="IPR013785">
    <property type="entry name" value="Aldolase_TIM"/>
</dbReference>
<accession>A0A2H0TPU4</accession>
<dbReference type="InterPro" id="IPR013974">
    <property type="entry name" value="SAF"/>
</dbReference>
<organism evidence="2 3">
    <name type="scientific">Candidatus Magasanikbacteria bacterium CG10_big_fil_rev_8_21_14_0_10_47_10</name>
    <dbReference type="NCBI Taxonomy" id="1974652"/>
    <lineage>
        <taxon>Bacteria</taxon>
        <taxon>Candidatus Magasanikiibacteriota</taxon>
    </lineage>
</organism>
<dbReference type="GO" id="GO:0016051">
    <property type="term" value="P:carbohydrate biosynthetic process"/>
    <property type="evidence" value="ECO:0007669"/>
    <property type="project" value="InterPro"/>
</dbReference>
<protein>
    <submittedName>
        <fullName evidence="2">Pseudaminic acid synthase</fullName>
    </submittedName>
</protein>
<dbReference type="EMBL" id="PFCB01000028">
    <property type="protein sequence ID" value="PIR74172.1"/>
    <property type="molecule type" value="Genomic_DNA"/>
</dbReference>
<evidence type="ECO:0000313" key="2">
    <source>
        <dbReference type="EMBL" id="PIR74172.1"/>
    </source>
</evidence>
<dbReference type="InterPro" id="IPR006190">
    <property type="entry name" value="SAF_AFP_Neu5Ac"/>
</dbReference>
<dbReference type="InterPro" id="IPR020030">
    <property type="entry name" value="Pseudaminic_synth_PseI"/>
</dbReference>
<dbReference type="InterPro" id="IPR051690">
    <property type="entry name" value="PseI-like"/>
</dbReference>
<dbReference type="Pfam" id="PF03102">
    <property type="entry name" value="NeuB"/>
    <property type="match status" value="1"/>
</dbReference>
<dbReference type="Gene3D" id="3.90.1210.10">
    <property type="entry name" value="Antifreeze-like/N-acetylneuraminic acid synthase C-terminal domain"/>
    <property type="match status" value="1"/>
</dbReference>
<dbReference type="CDD" id="cd11615">
    <property type="entry name" value="SAF_NeuB_like"/>
    <property type="match status" value="1"/>
</dbReference>
<dbReference type="Pfam" id="PF08666">
    <property type="entry name" value="SAF"/>
    <property type="match status" value="1"/>
</dbReference>
<dbReference type="InterPro" id="IPR013132">
    <property type="entry name" value="PseI/NeuA/B-like_N"/>
</dbReference>
<name>A0A2H0TPU4_9BACT</name>
<dbReference type="GO" id="GO:0047444">
    <property type="term" value="F:N-acylneuraminate-9-phosphate synthase activity"/>
    <property type="evidence" value="ECO:0007669"/>
    <property type="project" value="TreeGrafter"/>
</dbReference>
<dbReference type="SMART" id="SM00858">
    <property type="entry name" value="SAF"/>
    <property type="match status" value="1"/>
</dbReference>
<evidence type="ECO:0000259" key="1">
    <source>
        <dbReference type="PROSITE" id="PS50844"/>
    </source>
</evidence>